<protein>
    <submittedName>
        <fullName evidence="1">15084_t:CDS:1</fullName>
    </submittedName>
</protein>
<evidence type="ECO:0000313" key="1">
    <source>
        <dbReference type="EMBL" id="CAG8776970.1"/>
    </source>
</evidence>
<name>A0A9N9P1Y9_9GLOM</name>
<organism evidence="1 2">
    <name type="scientific">Acaulospora morrowiae</name>
    <dbReference type="NCBI Taxonomy" id="94023"/>
    <lineage>
        <taxon>Eukaryota</taxon>
        <taxon>Fungi</taxon>
        <taxon>Fungi incertae sedis</taxon>
        <taxon>Mucoromycota</taxon>
        <taxon>Glomeromycotina</taxon>
        <taxon>Glomeromycetes</taxon>
        <taxon>Diversisporales</taxon>
        <taxon>Acaulosporaceae</taxon>
        <taxon>Acaulospora</taxon>
    </lineage>
</organism>
<dbReference type="Proteomes" id="UP000789342">
    <property type="component" value="Unassembled WGS sequence"/>
</dbReference>
<comment type="caution">
    <text evidence="1">The sequence shown here is derived from an EMBL/GenBank/DDBJ whole genome shotgun (WGS) entry which is preliminary data.</text>
</comment>
<gene>
    <name evidence="1" type="ORF">AMORRO_LOCUS16997</name>
</gene>
<proteinExistence type="predicted"/>
<feature type="non-terminal residue" evidence="1">
    <location>
        <position position="1"/>
    </location>
</feature>
<accession>A0A9N9P1Y9</accession>
<dbReference type="AlphaFoldDB" id="A0A9N9P1Y9"/>
<dbReference type="EMBL" id="CAJVPV010049948">
    <property type="protein sequence ID" value="CAG8776970.1"/>
    <property type="molecule type" value="Genomic_DNA"/>
</dbReference>
<keyword evidence="2" id="KW-1185">Reference proteome</keyword>
<sequence length="43" mass="5275">RPDTEEKDNMSIISKEEEFSDIEIKQFSKNRTFHKKHTNRKHD</sequence>
<reference evidence="1" key="1">
    <citation type="submission" date="2021-06" db="EMBL/GenBank/DDBJ databases">
        <authorList>
            <person name="Kallberg Y."/>
            <person name="Tangrot J."/>
            <person name="Rosling A."/>
        </authorList>
    </citation>
    <scope>NUCLEOTIDE SEQUENCE</scope>
    <source>
        <strain evidence="1">CL551</strain>
    </source>
</reference>
<feature type="non-terminal residue" evidence="1">
    <location>
        <position position="43"/>
    </location>
</feature>
<evidence type="ECO:0000313" key="2">
    <source>
        <dbReference type="Proteomes" id="UP000789342"/>
    </source>
</evidence>